<keyword evidence="1" id="KW-0966">Cell projection</keyword>
<dbReference type="STRING" id="1520.LF65_02774"/>
<dbReference type="OrthoDB" id="86584at2"/>
<name>A0A0B5QMV9_CLOBE</name>
<organism evidence="1 2">
    <name type="scientific">Clostridium beijerinckii</name>
    <name type="common">Clostridium MP</name>
    <dbReference type="NCBI Taxonomy" id="1520"/>
    <lineage>
        <taxon>Bacteria</taxon>
        <taxon>Bacillati</taxon>
        <taxon>Bacillota</taxon>
        <taxon>Clostridia</taxon>
        <taxon>Eubacteriales</taxon>
        <taxon>Clostridiaceae</taxon>
        <taxon>Clostridium</taxon>
    </lineage>
</organism>
<proteinExistence type="predicted"/>
<dbReference type="NCBIfam" id="NF038110">
    <property type="entry name" value="Lys_methyl_FliB"/>
    <property type="match status" value="1"/>
</dbReference>
<evidence type="ECO:0000313" key="2">
    <source>
        <dbReference type="Proteomes" id="UP000031866"/>
    </source>
</evidence>
<reference evidence="2" key="1">
    <citation type="submission" date="2014-12" db="EMBL/GenBank/DDBJ databases">
        <title>Genome sequence of Clostridium beijerinckii strain 59B.</title>
        <authorList>
            <person name="Little G.T."/>
            <person name="Minton N.P."/>
        </authorList>
    </citation>
    <scope>NUCLEOTIDE SEQUENCE [LARGE SCALE GENOMIC DNA]</scope>
    <source>
        <strain evidence="2">59B</strain>
    </source>
</reference>
<protein>
    <submittedName>
        <fullName evidence="1">Flagellar protein FliB</fullName>
    </submittedName>
</protein>
<evidence type="ECO:0000313" key="1">
    <source>
        <dbReference type="EMBL" id="AJG99347.1"/>
    </source>
</evidence>
<keyword evidence="1" id="KW-0969">Cilium</keyword>
<dbReference type="AlphaFoldDB" id="A0A0B5QMV9"/>
<sequence>MKTIVPHYYKDFKCIASKCTDTCCAGWEIIIDDETYKNYNKVSGEFGERLRSNLTLYEDGEPGFVLQNNNCPFLNKNNLCDIYTELGEKSLCYTCKTYPRLIEEYSNLREMGVSLSCPEAARLILQDPKPITFEVSDDYEMESQYDDINFDISVQLIPARKAALDILQDRSVDLNHRIALVINFAHDIQEEINKNELSKIKNIINRYSSESYKKELLNKFDKYKAKQSDKYENMLKCINVYKNLNPINDNWPQILDHAIDCFYKIDDVAFYKKQYDAFNEYYKTRTYEYEHLMVYFIFEYFMKAIFDEELCSKVTLAVMSCLIIKELNVVRWIDNNYNFDINDQIDIMHMYSKEVENSEKTLYDLEEMFNTSRIFDLEQLLILIMN</sequence>
<dbReference type="RefSeq" id="WP_041896751.1">
    <property type="nucleotide sequence ID" value="NZ_CP010086.2"/>
</dbReference>
<keyword evidence="1" id="KW-0282">Flagellum</keyword>
<dbReference type="EMBL" id="CP010086">
    <property type="protein sequence ID" value="AJG99347.1"/>
    <property type="molecule type" value="Genomic_DNA"/>
</dbReference>
<gene>
    <name evidence="1" type="ORF">LF65_02774</name>
</gene>
<dbReference type="Proteomes" id="UP000031866">
    <property type="component" value="Chromosome"/>
</dbReference>
<accession>A0A0B5QMV9</accession>
<dbReference type="KEGG" id="cbei:LF65_02774"/>